<dbReference type="PANTHER" id="PTHR31834:SF1">
    <property type="entry name" value="INITIATION-SPECIFIC ALPHA-1,6-MANNOSYLTRANSFERASE"/>
    <property type="match status" value="1"/>
</dbReference>
<keyword evidence="4" id="KW-0808">Transferase</keyword>
<organism evidence="4 5">
    <name type="scientific">Colletotrichum sublineola</name>
    <name type="common">Sorghum anthracnose fungus</name>
    <dbReference type="NCBI Taxonomy" id="1173701"/>
    <lineage>
        <taxon>Eukaryota</taxon>
        <taxon>Fungi</taxon>
        <taxon>Dikarya</taxon>
        <taxon>Ascomycota</taxon>
        <taxon>Pezizomycotina</taxon>
        <taxon>Sordariomycetes</taxon>
        <taxon>Hypocreomycetidae</taxon>
        <taxon>Glomerellales</taxon>
        <taxon>Glomerellaceae</taxon>
        <taxon>Colletotrichum</taxon>
        <taxon>Colletotrichum graminicola species complex</taxon>
    </lineage>
</organism>
<accession>A0A066XC41</accession>
<dbReference type="GO" id="GO:0006487">
    <property type="term" value="P:protein N-linked glycosylation"/>
    <property type="evidence" value="ECO:0007669"/>
    <property type="project" value="TreeGrafter"/>
</dbReference>
<dbReference type="SUPFAM" id="SSF53448">
    <property type="entry name" value="Nucleotide-diphospho-sugar transferases"/>
    <property type="match status" value="1"/>
</dbReference>
<dbReference type="eggNOG" id="ENOG502QW2I">
    <property type="taxonomic scope" value="Eukaryota"/>
</dbReference>
<protein>
    <submittedName>
        <fullName evidence="4">Putative initiation-specific alpha-1,6-mannosyltransferase</fullName>
    </submittedName>
</protein>
<dbReference type="AlphaFoldDB" id="A0A066XC41"/>
<evidence type="ECO:0000256" key="3">
    <source>
        <dbReference type="SAM" id="Phobius"/>
    </source>
</evidence>
<evidence type="ECO:0000313" key="5">
    <source>
        <dbReference type="Proteomes" id="UP000027238"/>
    </source>
</evidence>
<dbReference type="Gene3D" id="3.90.550.20">
    <property type="match status" value="1"/>
</dbReference>
<dbReference type="GO" id="GO:0000136">
    <property type="term" value="C:mannan polymerase complex"/>
    <property type="evidence" value="ECO:0007669"/>
    <property type="project" value="TreeGrafter"/>
</dbReference>
<evidence type="ECO:0000256" key="1">
    <source>
        <dbReference type="ARBA" id="ARBA00009003"/>
    </source>
</evidence>
<feature type="compositionally biased region" description="Basic residues" evidence="2">
    <location>
        <begin position="338"/>
        <end position="348"/>
    </location>
</feature>
<comment type="similarity">
    <text evidence="1">Belongs to the glycosyltransferase 32 family.</text>
</comment>
<dbReference type="HOGENOM" id="CLU_602706_0_0_1"/>
<keyword evidence="3" id="KW-0472">Membrane</keyword>
<feature type="transmembrane region" description="Helical" evidence="3">
    <location>
        <begin position="30"/>
        <end position="47"/>
    </location>
</feature>
<keyword evidence="5" id="KW-1185">Reference proteome</keyword>
<keyword evidence="3" id="KW-0812">Transmembrane</keyword>
<dbReference type="PANTHER" id="PTHR31834">
    <property type="entry name" value="INITIATION-SPECIFIC ALPHA-1,6-MANNOSYLTRANSFERASE"/>
    <property type="match status" value="1"/>
</dbReference>
<dbReference type="InterPro" id="IPR029044">
    <property type="entry name" value="Nucleotide-diphossugar_trans"/>
</dbReference>
<dbReference type="Pfam" id="PF04488">
    <property type="entry name" value="Gly_transf_sug"/>
    <property type="match status" value="1"/>
</dbReference>
<feature type="region of interest" description="Disordered" evidence="2">
    <location>
        <begin position="334"/>
        <end position="401"/>
    </location>
</feature>
<name>A0A066XC41_COLSU</name>
<comment type="caution">
    <text evidence="4">The sequence shown here is derived from an EMBL/GenBank/DDBJ whole genome shotgun (WGS) entry which is preliminary data.</text>
</comment>
<dbReference type="InterPro" id="IPR007577">
    <property type="entry name" value="GlycoTrfase_DXD_sugar-bd_CS"/>
</dbReference>
<dbReference type="OrthoDB" id="409543at2759"/>
<dbReference type="STRING" id="1173701.A0A066XC41"/>
<feature type="compositionally biased region" description="Polar residues" evidence="2">
    <location>
        <begin position="373"/>
        <end position="395"/>
    </location>
</feature>
<reference evidence="5" key="1">
    <citation type="journal article" date="2014" name="Genome Announc.">
        <title>Draft genome sequence of Colletotrichum sublineola, a destructive pathogen of cultivated sorghum.</title>
        <authorList>
            <person name="Baroncelli R."/>
            <person name="Sanz-Martin J.M."/>
            <person name="Rech G.E."/>
            <person name="Sukno S.A."/>
            <person name="Thon M.R."/>
        </authorList>
    </citation>
    <scope>NUCLEOTIDE SEQUENCE [LARGE SCALE GENOMIC DNA]</scope>
    <source>
        <strain evidence="5">TX430BB</strain>
    </source>
</reference>
<sequence length="454" mass="50631">MHLPEAGTSSVYQRGEQVVRNFSRLTIRTRILIIAALLLLSTLYVSGTARLHSFGLLLYNAPSRLVAGSGNSEKWAWTRPRPGHLIPPKIWQVMLPKNWSATTPISPDRLQETKTWLALNPDYAYTLVGKNGSEDFIQRHFDTNISSIYNSLPNVGMQSDMLRYLLLDIEGGVYTDTDTIARKPIDVWVPPHLRNQTRVIVGIEFDQLDGPAWVDIPHALQFCQWTIAAAPGHPIFKNMVARIVSWVDDMVQRNGVTRQELNLIKVSSFDVMNSTGPAAWTDVVSTVRTPRAVDDTGPVSAACFSSLSLFRSLYFTTLASRTLEARLPNSCLQQPLRRPLRRPLRPSHLRSSSYPAKPPPLRAAFSRAKNTKEGSQQPSAFEVSQANPPTHTPWSSLRRVASNPNQIRRRSVLPPTRAAHCHVLAIFPFARKAHGSSAVVVLCPTHPPFDPLAQ</sequence>
<dbReference type="GO" id="GO:0000009">
    <property type="term" value="F:alpha-1,6-mannosyltransferase activity"/>
    <property type="evidence" value="ECO:0007669"/>
    <property type="project" value="InterPro"/>
</dbReference>
<evidence type="ECO:0000313" key="4">
    <source>
        <dbReference type="EMBL" id="KDN63595.1"/>
    </source>
</evidence>
<dbReference type="EMBL" id="JMSE01001208">
    <property type="protein sequence ID" value="KDN63595.1"/>
    <property type="molecule type" value="Genomic_DNA"/>
</dbReference>
<keyword evidence="4" id="KW-0328">Glycosyltransferase</keyword>
<proteinExistence type="inferred from homology"/>
<evidence type="ECO:0000256" key="2">
    <source>
        <dbReference type="SAM" id="MobiDB-lite"/>
    </source>
</evidence>
<keyword evidence="3" id="KW-1133">Transmembrane helix</keyword>
<dbReference type="InterPro" id="IPR039367">
    <property type="entry name" value="Och1-like"/>
</dbReference>
<gene>
    <name evidence="4" type="ORF">CSUB01_06374</name>
</gene>
<dbReference type="Proteomes" id="UP000027238">
    <property type="component" value="Unassembled WGS sequence"/>
</dbReference>